<keyword evidence="3 6" id="KW-0812">Transmembrane</keyword>
<dbReference type="GO" id="GO:0004521">
    <property type="term" value="F:RNA endonuclease activity"/>
    <property type="evidence" value="ECO:0007669"/>
    <property type="project" value="InterPro"/>
</dbReference>
<feature type="transmembrane region" description="Helical" evidence="6">
    <location>
        <begin position="67"/>
        <end position="87"/>
    </location>
</feature>
<protein>
    <submittedName>
        <fullName evidence="7">Ribonuclease kappa</fullName>
    </submittedName>
</protein>
<gene>
    <name evidence="7" type="ORF">PoB_005591000</name>
</gene>
<evidence type="ECO:0000313" key="8">
    <source>
        <dbReference type="Proteomes" id="UP000735302"/>
    </source>
</evidence>
<accession>A0AAV4CCM7</accession>
<sequence length="100" mass="11459">MACPVLGPKCSVYYMIISVWGVIMLILMGIFFKVRSPALFEDVAVDEGEWHSQGMDLKYVKSKYDDNALNCWIAAALYALLFVFSFIQQRMNARQTYETS</sequence>
<dbReference type="Pfam" id="PF23489">
    <property type="entry name" value="V-ATPase_su_f"/>
    <property type="match status" value="1"/>
</dbReference>
<organism evidence="7 8">
    <name type="scientific">Plakobranchus ocellatus</name>
    <dbReference type="NCBI Taxonomy" id="259542"/>
    <lineage>
        <taxon>Eukaryota</taxon>
        <taxon>Metazoa</taxon>
        <taxon>Spiralia</taxon>
        <taxon>Lophotrochozoa</taxon>
        <taxon>Mollusca</taxon>
        <taxon>Gastropoda</taxon>
        <taxon>Heterobranchia</taxon>
        <taxon>Euthyneura</taxon>
        <taxon>Panpulmonata</taxon>
        <taxon>Sacoglossa</taxon>
        <taxon>Placobranchoidea</taxon>
        <taxon>Plakobranchidae</taxon>
        <taxon>Plakobranchus</taxon>
    </lineage>
</organism>
<comment type="caution">
    <text evidence="7">The sequence shown here is derived from an EMBL/GenBank/DDBJ whole genome shotgun (WGS) entry which is preliminary data.</text>
</comment>
<dbReference type="Proteomes" id="UP000735302">
    <property type="component" value="Unassembled WGS sequence"/>
</dbReference>
<evidence type="ECO:0000256" key="6">
    <source>
        <dbReference type="SAM" id="Phobius"/>
    </source>
</evidence>
<comment type="similarity">
    <text evidence="2">Belongs to the RNase K family.</text>
</comment>
<dbReference type="AlphaFoldDB" id="A0AAV4CCM7"/>
<keyword evidence="4 6" id="KW-1133">Transmembrane helix</keyword>
<evidence type="ECO:0000256" key="2">
    <source>
        <dbReference type="ARBA" id="ARBA00008458"/>
    </source>
</evidence>
<reference evidence="7 8" key="1">
    <citation type="journal article" date="2021" name="Elife">
        <title>Chloroplast acquisition without the gene transfer in kleptoplastic sea slugs, Plakobranchus ocellatus.</title>
        <authorList>
            <person name="Maeda T."/>
            <person name="Takahashi S."/>
            <person name="Yoshida T."/>
            <person name="Shimamura S."/>
            <person name="Takaki Y."/>
            <person name="Nagai Y."/>
            <person name="Toyoda A."/>
            <person name="Suzuki Y."/>
            <person name="Arimoto A."/>
            <person name="Ishii H."/>
            <person name="Satoh N."/>
            <person name="Nishiyama T."/>
            <person name="Hasebe M."/>
            <person name="Maruyama T."/>
            <person name="Minagawa J."/>
            <person name="Obokata J."/>
            <person name="Shigenobu S."/>
        </authorList>
    </citation>
    <scope>NUCLEOTIDE SEQUENCE [LARGE SCALE GENOMIC DNA]</scope>
</reference>
<dbReference type="GO" id="GO:0016020">
    <property type="term" value="C:membrane"/>
    <property type="evidence" value="ECO:0007669"/>
    <property type="project" value="UniProtKB-SubCell"/>
</dbReference>
<proteinExistence type="inferred from homology"/>
<dbReference type="InterPro" id="IPR056552">
    <property type="entry name" value="Ribonucl_Kappa"/>
</dbReference>
<dbReference type="PANTHER" id="PTHR31733">
    <property type="entry name" value="RIBONUCLEASE KAPPA"/>
    <property type="match status" value="1"/>
</dbReference>
<evidence type="ECO:0000256" key="4">
    <source>
        <dbReference type="ARBA" id="ARBA00022989"/>
    </source>
</evidence>
<evidence type="ECO:0000256" key="3">
    <source>
        <dbReference type="ARBA" id="ARBA00022692"/>
    </source>
</evidence>
<keyword evidence="8" id="KW-1185">Reference proteome</keyword>
<evidence type="ECO:0000256" key="1">
    <source>
        <dbReference type="ARBA" id="ARBA00004141"/>
    </source>
</evidence>
<dbReference type="EMBL" id="BLXT01006160">
    <property type="protein sequence ID" value="GFO29405.1"/>
    <property type="molecule type" value="Genomic_DNA"/>
</dbReference>
<evidence type="ECO:0000313" key="7">
    <source>
        <dbReference type="EMBL" id="GFO29405.1"/>
    </source>
</evidence>
<comment type="subcellular location">
    <subcellularLocation>
        <location evidence="1">Membrane</location>
        <topology evidence="1">Multi-pass membrane protein</topology>
    </subcellularLocation>
</comment>
<keyword evidence="5 6" id="KW-0472">Membrane</keyword>
<evidence type="ECO:0000256" key="5">
    <source>
        <dbReference type="ARBA" id="ARBA00023136"/>
    </source>
</evidence>
<dbReference type="InterPro" id="IPR026770">
    <property type="entry name" value="RNase_K"/>
</dbReference>
<feature type="transmembrane region" description="Helical" evidence="6">
    <location>
        <begin position="12"/>
        <end position="32"/>
    </location>
</feature>
<name>A0AAV4CCM7_9GAST</name>